<feature type="non-terminal residue" evidence="2">
    <location>
        <position position="69"/>
    </location>
</feature>
<feature type="signal peptide" evidence="1">
    <location>
        <begin position="1"/>
        <end position="21"/>
    </location>
</feature>
<accession>A0A482VXQ1</accession>
<dbReference type="EMBL" id="QDEB01053948">
    <property type="protein sequence ID" value="RZC37299.1"/>
    <property type="molecule type" value="Genomic_DNA"/>
</dbReference>
<evidence type="ECO:0000256" key="1">
    <source>
        <dbReference type="SAM" id="SignalP"/>
    </source>
</evidence>
<keyword evidence="1" id="KW-0732">Signal</keyword>
<evidence type="ECO:0000313" key="3">
    <source>
        <dbReference type="Proteomes" id="UP000292052"/>
    </source>
</evidence>
<name>A0A482VXQ1_ASBVE</name>
<protein>
    <submittedName>
        <fullName evidence="2">Uncharacterized protein</fullName>
    </submittedName>
</protein>
<dbReference type="AlphaFoldDB" id="A0A482VXQ1"/>
<keyword evidence="3" id="KW-1185">Reference proteome</keyword>
<proteinExistence type="predicted"/>
<dbReference type="Proteomes" id="UP000292052">
    <property type="component" value="Unassembled WGS sequence"/>
</dbReference>
<dbReference type="OrthoDB" id="6019866at2759"/>
<reference evidence="2 3" key="1">
    <citation type="submission" date="2017-03" db="EMBL/GenBank/DDBJ databases">
        <title>Genome of the blue death feigning beetle - Asbolus verrucosus.</title>
        <authorList>
            <person name="Rider S.D."/>
        </authorList>
    </citation>
    <scope>NUCLEOTIDE SEQUENCE [LARGE SCALE GENOMIC DNA]</scope>
    <source>
        <strain evidence="2">Butters</strain>
        <tissue evidence="2">Head and leg muscle</tissue>
    </source>
</reference>
<comment type="caution">
    <text evidence="2">The sequence shown here is derived from an EMBL/GenBank/DDBJ whole genome shotgun (WGS) entry which is preliminary data.</text>
</comment>
<gene>
    <name evidence="2" type="ORF">BDFB_013540</name>
</gene>
<sequence>MAVLKFSVLFTFLAAVGSAVAIEDYCSQDTYATNGTYMQFTKELSVNEFAIRGTFKGLHCCAKGYRSIE</sequence>
<evidence type="ECO:0000313" key="2">
    <source>
        <dbReference type="EMBL" id="RZC37299.1"/>
    </source>
</evidence>
<feature type="chain" id="PRO_5019719504" evidence="1">
    <location>
        <begin position="22"/>
        <end position="69"/>
    </location>
</feature>
<organism evidence="2 3">
    <name type="scientific">Asbolus verrucosus</name>
    <name type="common">Desert ironclad beetle</name>
    <dbReference type="NCBI Taxonomy" id="1661398"/>
    <lineage>
        <taxon>Eukaryota</taxon>
        <taxon>Metazoa</taxon>
        <taxon>Ecdysozoa</taxon>
        <taxon>Arthropoda</taxon>
        <taxon>Hexapoda</taxon>
        <taxon>Insecta</taxon>
        <taxon>Pterygota</taxon>
        <taxon>Neoptera</taxon>
        <taxon>Endopterygota</taxon>
        <taxon>Coleoptera</taxon>
        <taxon>Polyphaga</taxon>
        <taxon>Cucujiformia</taxon>
        <taxon>Tenebrionidae</taxon>
        <taxon>Pimeliinae</taxon>
        <taxon>Asbolus</taxon>
    </lineage>
</organism>